<dbReference type="Pfam" id="PF00580">
    <property type="entry name" value="UvrD-helicase"/>
    <property type="match status" value="1"/>
</dbReference>
<organism evidence="13 14">
    <name type="scientific">Trichomonascus ciferrii</name>
    <dbReference type="NCBI Taxonomy" id="44093"/>
    <lineage>
        <taxon>Eukaryota</taxon>
        <taxon>Fungi</taxon>
        <taxon>Dikarya</taxon>
        <taxon>Ascomycota</taxon>
        <taxon>Saccharomycotina</taxon>
        <taxon>Dipodascomycetes</taxon>
        <taxon>Dipodascales</taxon>
        <taxon>Trichomonascaceae</taxon>
        <taxon>Trichomonascus</taxon>
        <taxon>Trichomonascus ciferrii complex</taxon>
    </lineage>
</organism>
<dbReference type="Pfam" id="PF13361">
    <property type="entry name" value="UvrD_C"/>
    <property type="match status" value="1"/>
</dbReference>
<evidence type="ECO:0000256" key="8">
    <source>
        <dbReference type="ARBA" id="ARBA00034808"/>
    </source>
</evidence>
<evidence type="ECO:0000313" key="13">
    <source>
        <dbReference type="EMBL" id="KAA8902866.1"/>
    </source>
</evidence>
<dbReference type="Gene3D" id="1.10.486.10">
    <property type="entry name" value="PCRA, domain 4"/>
    <property type="match status" value="1"/>
</dbReference>
<evidence type="ECO:0000256" key="5">
    <source>
        <dbReference type="ARBA" id="ARBA00022840"/>
    </source>
</evidence>
<comment type="caution">
    <text evidence="13">The sequence shown here is derived from an EMBL/GenBank/DDBJ whole genome shotgun (WGS) entry which is preliminary data.</text>
</comment>
<dbReference type="InterPro" id="IPR027417">
    <property type="entry name" value="P-loop_NTPase"/>
</dbReference>
<dbReference type="InterPro" id="IPR000212">
    <property type="entry name" value="DNA_helicase_UvrD/REP"/>
</dbReference>
<evidence type="ECO:0000256" key="2">
    <source>
        <dbReference type="ARBA" id="ARBA00022741"/>
    </source>
</evidence>
<dbReference type="AlphaFoldDB" id="A0A642UR63"/>
<dbReference type="PROSITE" id="PS51198">
    <property type="entry name" value="UVRD_HELICASE_ATP_BIND"/>
    <property type="match status" value="1"/>
</dbReference>
<reference evidence="13" key="1">
    <citation type="journal article" date="2019" name="G3 (Bethesda)">
        <title>Genome Assemblies of Two Rare Opportunistic Yeast Pathogens: Diutina rugosa (syn. Candida rugosa) and Trichomonascus ciferrii (syn. Candida ciferrii).</title>
        <authorList>
            <person name="Mixao V."/>
            <person name="Saus E."/>
            <person name="Hansen A.P."/>
            <person name="Lass-Florl C."/>
            <person name="Gabaldon T."/>
        </authorList>
    </citation>
    <scope>NUCLEOTIDE SEQUENCE</scope>
    <source>
        <strain evidence="13">CBS 4856</strain>
    </source>
</reference>
<keyword evidence="6" id="KW-0413">Isomerase</keyword>
<dbReference type="GO" id="GO:0000725">
    <property type="term" value="P:recombinational repair"/>
    <property type="evidence" value="ECO:0007669"/>
    <property type="project" value="TreeGrafter"/>
</dbReference>
<dbReference type="PROSITE" id="PS51217">
    <property type="entry name" value="UVRD_HELICASE_CTER"/>
    <property type="match status" value="1"/>
</dbReference>
<feature type="domain" description="UvrD-like helicase ATP-binding" evidence="11">
    <location>
        <begin position="14"/>
        <end position="287"/>
    </location>
</feature>
<keyword evidence="5 10" id="KW-0067">ATP-binding</keyword>
<evidence type="ECO:0000256" key="9">
    <source>
        <dbReference type="ARBA" id="ARBA00048988"/>
    </source>
</evidence>
<protein>
    <recommendedName>
        <fullName evidence="8">DNA 3'-5' helicase</fullName>
        <ecNumber evidence="8">5.6.2.4</ecNumber>
    </recommendedName>
</protein>
<dbReference type="Proteomes" id="UP000761534">
    <property type="component" value="Unassembled WGS sequence"/>
</dbReference>
<dbReference type="Gene3D" id="3.40.50.300">
    <property type="entry name" value="P-loop containing nucleotide triphosphate hydrolases"/>
    <property type="match status" value="2"/>
</dbReference>
<accession>A0A642UR63</accession>
<dbReference type="GO" id="GO:0005634">
    <property type="term" value="C:nucleus"/>
    <property type="evidence" value="ECO:0007669"/>
    <property type="project" value="TreeGrafter"/>
</dbReference>
<dbReference type="VEuPathDB" id="FungiDB:TRICI_005790"/>
<keyword evidence="3 10" id="KW-0378">Hydrolase</keyword>
<evidence type="ECO:0000313" key="14">
    <source>
        <dbReference type="Proteomes" id="UP000761534"/>
    </source>
</evidence>
<evidence type="ECO:0000256" key="7">
    <source>
        <dbReference type="ARBA" id="ARBA00034617"/>
    </source>
</evidence>
<name>A0A642UR63_9ASCO</name>
<dbReference type="Gene3D" id="1.10.10.160">
    <property type="match status" value="1"/>
</dbReference>
<evidence type="ECO:0000259" key="11">
    <source>
        <dbReference type="PROSITE" id="PS51198"/>
    </source>
</evidence>
<evidence type="ECO:0000256" key="10">
    <source>
        <dbReference type="PROSITE-ProRule" id="PRU00560"/>
    </source>
</evidence>
<comment type="catalytic activity">
    <reaction evidence="7">
        <text>Couples ATP hydrolysis with the unwinding of duplex DNA by translocating in the 3'-5' direction.</text>
        <dbReference type="EC" id="5.6.2.4"/>
    </reaction>
</comment>
<dbReference type="CDD" id="cd17932">
    <property type="entry name" value="DEXQc_UvrD"/>
    <property type="match status" value="1"/>
</dbReference>
<evidence type="ECO:0000259" key="12">
    <source>
        <dbReference type="PROSITE" id="PS51217"/>
    </source>
</evidence>
<dbReference type="EC" id="5.6.2.4" evidence="8"/>
<evidence type="ECO:0000256" key="6">
    <source>
        <dbReference type="ARBA" id="ARBA00023235"/>
    </source>
</evidence>
<dbReference type="InterPro" id="IPR013986">
    <property type="entry name" value="DExx_box_DNA_helicase_dom_sf"/>
</dbReference>
<dbReference type="GO" id="GO:0043138">
    <property type="term" value="F:3'-5' DNA helicase activity"/>
    <property type="evidence" value="ECO:0007669"/>
    <property type="project" value="UniProtKB-EC"/>
</dbReference>
<dbReference type="PANTHER" id="PTHR11070">
    <property type="entry name" value="UVRD / RECB / PCRA DNA HELICASE FAMILY MEMBER"/>
    <property type="match status" value="1"/>
</dbReference>
<keyword evidence="14" id="KW-1185">Reference proteome</keyword>
<dbReference type="GO" id="GO:0016787">
    <property type="term" value="F:hydrolase activity"/>
    <property type="evidence" value="ECO:0007669"/>
    <property type="project" value="UniProtKB-UniRule"/>
</dbReference>
<proteinExistence type="inferred from homology"/>
<dbReference type="EMBL" id="SWFS01000456">
    <property type="protein sequence ID" value="KAA8902866.1"/>
    <property type="molecule type" value="Genomic_DNA"/>
</dbReference>
<dbReference type="InterPro" id="IPR014016">
    <property type="entry name" value="UvrD-like_ATP-bd"/>
</dbReference>
<dbReference type="OrthoDB" id="1470711at2759"/>
<feature type="domain" description="UvrD-like helicase C-terminal" evidence="12">
    <location>
        <begin position="288"/>
        <end position="566"/>
    </location>
</feature>
<gene>
    <name evidence="13" type="ORF">TRICI_005790</name>
</gene>
<dbReference type="SUPFAM" id="SSF52540">
    <property type="entry name" value="P-loop containing nucleoside triphosphate hydrolases"/>
    <property type="match status" value="1"/>
</dbReference>
<comment type="similarity">
    <text evidence="1">Belongs to the helicase family. UvrD subfamily.</text>
</comment>
<comment type="catalytic activity">
    <reaction evidence="9">
        <text>ATP + H2O = ADP + phosphate + H(+)</text>
        <dbReference type="Rhea" id="RHEA:13065"/>
        <dbReference type="ChEBI" id="CHEBI:15377"/>
        <dbReference type="ChEBI" id="CHEBI:15378"/>
        <dbReference type="ChEBI" id="CHEBI:30616"/>
        <dbReference type="ChEBI" id="CHEBI:43474"/>
        <dbReference type="ChEBI" id="CHEBI:456216"/>
        <dbReference type="EC" id="5.6.2.4"/>
    </reaction>
</comment>
<dbReference type="InterPro" id="IPR014017">
    <property type="entry name" value="DNA_helicase_UvrD-like_C"/>
</dbReference>
<dbReference type="GO" id="GO:0003677">
    <property type="term" value="F:DNA binding"/>
    <property type="evidence" value="ECO:0007669"/>
    <property type="project" value="InterPro"/>
</dbReference>
<keyword evidence="2 10" id="KW-0547">Nucleotide-binding</keyword>
<evidence type="ECO:0000256" key="3">
    <source>
        <dbReference type="ARBA" id="ARBA00022801"/>
    </source>
</evidence>
<feature type="binding site" evidence="10">
    <location>
        <begin position="35"/>
        <end position="42"/>
    </location>
    <ligand>
        <name>ATP</name>
        <dbReference type="ChEBI" id="CHEBI:30616"/>
    </ligand>
</feature>
<evidence type="ECO:0000256" key="4">
    <source>
        <dbReference type="ARBA" id="ARBA00022806"/>
    </source>
</evidence>
<evidence type="ECO:0000256" key="1">
    <source>
        <dbReference type="ARBA" id="ARBA00009922"/>
    </source>
</evidence>
<sequence>MEKEEEEESNGFERLNPEQLAAVELPETRNVQILAGPGTGKTLTLVYRVIRMLKEGVEPEKLLVLTLTNRAIRSFKNKLEEHTSVDVARRVALHTFHSFCQGLLVSYGHLIGLEPGWSVSDAKEAQFVMDRAVFGTRYKSIKSRKELMEEFRVAKIRAALDNKEPWEYIVDDGKRDVLKRYSTYCRKSNVVDYDDLLVLAKQLLLKYRDEMADLRVVFVDEFQDSTPLQWQIIRQIVDHRECSLTVVGDPDQTIYGFAGSEPKLFKQMHEELSNVETVHLVRNYRSSRQVNEVCQELIHQNPDRLTKGDVISHFDGPVPTFNSFSDIQGEAKWIAHQVVDLLKRRNLNPNDISILFRTGFSCFQVIAELEAAGQEVAVFRGASLFEQDQVTFLLTVLKLLHNKSQDVYLLYALRYPKYILSEQDCDYAMVHATVKNISLWDALQQPEEWISDMKYSKKLRKFMDVLETMDKTIKNDEHNPEAIISALEKFCEHVQLRKSIMRKKHVGPRQLAEIDKFYSLVRYTNEMLPISSDSTALDNLLHGYLRYQTAPSENQVIVSTVHAAKGLEWNTVFLAGVDDSNYPHIRTHDNPNEIPEELRVLYVGATRAKGKSFEFPSQVLRSKVDAIYPRSVFWGTPPDPRGSLRSKLCVVSDSIR</sequence>
<dbReference type="GO" id="GO:0005524">
    <property type="term" value="F:ATP binding"/>
    <property type="evidence" value="ECO:0007669"/>
    <property type="project" value="UniProtKB-UniRule"/>
</dbReference>
<keyword evidence="4 10" id="KW-0347">Helicase</keyword>
<dbReference type="PANTHER" id="PTHR11070:SF46">
    <property type="entry name" value="ATP-DEPENDENT DNA HELICASE HMI1, MITOCHONDRIAL"/>
    <property type="match status" value="1"/>
</dbReference>